<evidence type="ECO:0000259" key="11">
    <source>
        <dbReference type="SMART" id="SM00984"/>
    </source>
</evidence>
<dbReference type="EC" id="1.1.1.22" evidence="3 7"/>
<dbReference type="PIRSF" id="PIRSF000124">
    <property type="entry name" value="UDPglc_GDPman_dh"/>
    <property type="match status" value="1"/>
</dbReference>
<dbReference type="InterPro" id="IPR001732">
    <property type="entry name" value="UDP-Glc/GDP-Man_DH_N"/>
</dbReference>
<comment type="caution">
    <text evidence="12">The sequence shown here is derived from an EMBL/GenBank/DDBJ whole genome shotgun (WGS) entry which is preliminary data.</text>
</comment>
<evidence type="ECO:0000256" key="5">
    <source>
        <dbReference type="ARBA" id="ARBA00023027"/>
    </source>
</evidence>
<comment type="catalytic activity">
    <reaction evidence="6 7">
        <text>UDP-alpha-D-glucose + 2 NAD(+) + H2O = UDP-alpha-D-glucuronate + 2 NADH + 3 H(+)</text>
        <dbReference type="Rhea" id="RHEA:23596"/>
        <dbReference type="ChEBI" id="CHEBI:15377"/>
        <dbReference type="ChEBI" id="CHEBI:15378"/>
        <dbReference type="ChEBI" id="CHEBI:57540"/>
        <dbReference type="ChEBI" id="CHEBI:57945"/>
        <dbReference type="ChEBI" id="CHEBI:58052"/>
        <dbReference type="ChEBI" id="CHEBI:58885"/>
        <dbReference type="EC" id="1.1.1.22"/>
    </reaction>
</comment>
<dbReference type="InterPro" id="IPR008927">
    <property type="entry name" value="6-PGluconate_DH-like_C_sf"/>
</dbReference>
<dbReference type="PANTHER" id="PTHR43750:SF3">
    <property type="entry name" value="UDP-GLUCOSE 6-DEHYDROGENASE TUAD"/>
    <property type="match status" value="1"/>
</dbReference>
<dbReference type="InterPro" id="IPR017476">
    <property type="entry name" value="UDP-Glc/GDP-Man"/>
</dbReference>
<dbReference type="Proteomes" id="UP000632849">
    <property type="component" value="Unassembled WGS sequence"/>
</dbReference>
<feature type="binding site" evidence="10">
    <location>
        <position position="259"/>
    </location>
    <ligand>
        <name>NAD(+)</name>
        <dbReference type="ChEBI" id="CHEBI:57540"/>
    </ligand>
</feature>
<feature type="binding site" evidence="9">
    <location>
        <position position="253"/>
    </location>
    <ligand>
        <name>substrate</name>
    </ligand>
</feature>
<feature type="binding site" evidence="10">
    <location>
        <position position="323"/>
    </location>
    <ligand>
        <name>NAD(+)</name>
        <dbReference type="ChEBI" id="CHEBI:57540"/>
    </ligand>
</feature>
<reference evidence="12" key="2">
    <citation type="submission" date="2020-09" db="EMBL/GenBank/DDBJ databases">
        <authorList>
            <person name="Sun Q."/>
            <person name="Ohkuma M."/>
        </authorList>
    </citation>
    <scope>NUCLEOTIDE SEQUENCE</scope>
    <source>
        <strain evidence="12">JCM 4122</strain>
    </source>
</reference>
<keyword evidence="13" id="KW-1185">Reference proteome</keyword>
<evidence type="ECO:0000313" key="12">
    <source>
        <dbReference type="EMBL" id="GHG06630.1"/>
    </source>
</evidence>
<dbReference type="InterPro" id="IPR014026">
    <property type="entry name" value="UDP-Glc/GDP-Man_DH_dimer"/>
</dbReference>
<dbReference type="PANTHER" id="PTHR43750">
    <property type="entry name" value="UDP-GLUCOSE 6-DEHYDROGENASE TUAD"/>
    <property type="match status" value="1"/>
</dbReference>
<sequence length="437" mass="46380">MRNITVFGAGYIGLVTGACLAELGHTVVVRDIQAARVAALRRGEVPIYEPGLAELMEANAGRLSFALDAREALEHAEVAFVCVDTPPTPSGDADLSRVWSVIEDLKNAPRLTAVVMKSTVPVGTGDQVRAALDAAGLDHVGYASNPEFTAEGRAIGDFMNPDRIVIGASDPTTAHLIADLHKGIAGPVETMSVASAEMVKLASNALLATKITFINEIAAVCEATGADVEEVAAAIGMDHRLGPHFLKAGLGYGGSCFPKDSRALRAMASNSGLPFQLLTTVIDVNDLQPRRAIARLKEELGGLRGRRIALLGLTFKAGTDDMREAPSAIIASRLVSEGATLTGWDPMARLRDEAPWNRLERAETVIEAVTGCDAAMIVTEWPMLKEVDWASAASAMKTPFLFDGRNLLAPPLLQKHGFTYMSVGRATVRPVTTPPPK</sequence>
<dbReference type="Pfam" id="PF03720">
    <property type="entry name" value="UDPG_MGDP_dh_C"/>
    <property type="match status" value="1"/>
</dbReference>
<dbReference type="GO" id="GO:0003979">
    <property type="term" value="F:UDP-glucose 6-dehydrogenase activity"/>
    <property type="evidence" value="ECO:0007669"/>
    <property type="project" value="UniProtKB-EC"/>
</dbReference>
<keyword evidence="4 7" id="KW-0560">Oxidoreductase</keyword>
<dbReference type="GO" id="GO:0051287">
    <property type="term" value="F:NAD binding"/>
    <property type="evidence" value="ECO:0007669"/>
    <property type="project" value="InterPro"/>
</dbReference>
<dbReference type="Pfam" id="PF00984">
    <property type="entry name" value="UDPG_MGDP_dh"/>
    <property type="match status" value="1"/>
</dbReference>
<evidence type="ECO:0000256" key="9">
    <source>
        <dbReference type="PIRSR" id="PIRSR500134-2"/>
    </source>
</evidence>
<proteinExistence type="inferred from homology"/>
<reference evidence="12" key="1">
    <citation type="journal article" date="2014" name="Int. J. Syst. Evol. Microbiol.">
        <title>Complete genome sequence of Corynebacterium casei LMG S-19264T (=DSM 44701T), isolated from a smear-ripened cheese.</title>
        <authorList>
            <consortium name="US DOE Joint Genome Institute (JGI-PGF)"/>
            <person name="Walter F."/>
            <person name="Albersmeier A."/>
            <person name="Kalinowski J."/>
            <person name="Ruckert C."/>
        </authorList>
    </citation>
    <scope>NUCLEOTIDE SEQUENCE</scope>
    <source>
        <strain evidence="12">JCM 4122</strain>
    </source>
</reference>
<feature type="active site" description="Nucleophile" evidence="8">
    <location>
        <position position="256"/>
    </location>
</feature>
<accession>A0A919BQZ7</accession>
<evidence type="ECO:0000256" key="1">
    <source>
        <dbReference type="ARBA" id="ARBA00004701"/>
    </source>
</evidence>
<evidence type="ECO:0000256" key="10">
    <source>
        <dbReference type="PIRSR" id="PIRSR500134-3"/>
    </source>
</evidence>
<dbReference type="SUPFAM" id="SSF48179">
    <property type="entry name" value="6-phosphogluconate dehydrogenase C-terminal domain-like"/>
    <property type="match status" value="1"/>
</dbReference>
<evidence type="ECO:0000256" key="3">
    <source>
        <dbReference type="ARBA" id="ARBA00012954"/>
    </source>
</evidence>
<feature type="binding site" evidence="10">
    <location>
        <position position="31"/>
    </location>
    <ligand>
        <name>NAD(+)</name>
        <dbReference type="ChEBI" id="CHEBI:57540"/>
    </ligand>
</feature>
<feature type="binding site" evidence="10">
    <location>
        <position position="151"/>
    </location>
    <ligand>
        <name>NAD(+)</name>
        <dbReference type="ChEBI" id="CHEBI:57540"/>
    </ligand>
</feature>
<dbReference type="AlphaFoldDB" id="A0A919BQZ7"/>
<feature type="binding site" evidence="10">
    <location>
        <position position="36"/>
    </location>
    <ligand>
        <name>NAD(+)</name>
        <dbReference type="ChEBI" id="CHEBI:57540"/>
    </ligand>
</feature>
<dbReference type="PROSITE" id="PS51257">
    <property type="entry name" value="PROKAR_LIPOPROTEIN"/>
    <property type="match status" value="1"/>
</dbReference>
<protein>
    <recommendedName>
        <fullName evidence="3 7">UDP-glucose 6-dehydrogenase</fullName>
        <ecNumber evidence="3 7">1.1.1.22</ecNumber>
    </recommendedName>
</protein>
<evidence type="ECO:0000256" key="4">
    <source>
        <dbReference type="ARBA" id="ARBA00023002"/>
    </source>
</evidence>
<feature type="binding site" evidence="9">
    <location>
        <begin position="148"/>
        <end position="151"/>
    </location>
    <ligand>
        <name>substrate</name>
    </ligand>
</feature>
<evidence type="ECO:0000256" key="6">
    <source>
        <dbReference type="ARBA" id="ARBA00047473"/>
    </source>
</evidence>
<dbReference type="GO" id="GO:0000271">
    <property type="term" value="P:polysaccharide biosynthetic process"/>
    <property type="evidence" value="ECO:0007669"/>
    <property type="project" value="InterPro"/>
</dbReference>
<evidence type="ECO:0000256" key="8">
    <source>
        <dbReference type="PIRSR" id="PIRSR500134-1"/>
    </source>
</evidence>
<dbReference type="SUPFAM" id="SSF52413">
    <property type="entry name" value="UDP-glucose/GDP-mannose dehydrogenase C-terminal domain"/>
    <property type="match status" value="1"/>
</dbReference>
<feature type="binding site" evidence="9">
    <location>
        <position position="316"/>
    </location>
    <ligand>
        <name>substrate</name>
    </ligand>
</feature>
<keyword evidence="5 7" id="KW-0520">NAD</keyword>
<feature type="binding site" evidence="10">
    <location>
        <position position="85"/>
    </location>
    <ligand>
        <name>NAD(+)</name>
        <dbReference type="ChEBI" id="CHEBI:57540"/>
    </ligand>
</feature>
<dbReference type="InterPro" id="IPR014027">
    <property type="entry name" value="UDP-Glc/GDP-Man_DH_C"/>
</dbReference>
<dbReference type="Pfam" id="PF03721">
    <property type="entry name" value="UDPG_MGDP_dh_N"/>
    <property type="match status" value="1"/>
</dbReference>
<dbReference type="InterPro" id="IPR036220">
    <property type="entry name" value="UDP-Glc/GDP-Man_DH_C_sf"/>
</dbReference>
<organism evidence="12 13">
    <name type="scientific">Streptomyces filamentosus</name>
    <name type="common">Streptomyces roseosporus</name>
    <dbReference type="NCBI Taxonomy" id="67294"/>
    <lineage>
        <taxon>Bacteria</taxon>
        <taxon>Bacillati</taxon>
        <taxon>Actinomycetota</taxon>
        <taxon>Actinomycetes</taxon>
        <taxon>Kitasatosporales</taxon>
        <taxon>Streptomycetaceae</taxon>
        <taxon>Streptomyces</taxon>
    </lineage>
</organism>
<evidence type="ECO:0000313" key="13">
    <source>
        <dbReference type="Proteomes" id="UP000632849"/>
    </source>
</evidence>
<dbReference type="RefSeq" id="WP_190042590.1">
    <property type="nucleotide sequence ID" value="NZ_BNBE01000002.1"/>
</dbReference>
<feature type="binding site" evidence="10">
    <location>
        <position position="119"/>
    </location>
    <ligand>
        <name>NAD(+)</name>
        <dbReference type="ChEBI" id="CHEBI:57540"/>
    </ligand>
</feature>
<dbReference type="InterPro" id="IPR036291">
    <property type="entry name" value="NAD(P)-bd_dom_sf"/>
</dbReference>
<dbReference type="NCBIfam" id="TIGR03026">
    <property type="entry name" value="NDP-sugDHase"/>
    <property type="match status" value="1"/>
</dbReference>
<evidence type="ECO:0000256" key="7">
    <source>
        <dbReference type="PIRNR" id="PIRNR000124"/>
    </source>
</evidence>
<gene>
    <name evidence="12" type="ORF">GCM10017667_42370</name>
</gene>
<comment type="similarity">
    <text evidence="2 7">Belongs to the UDP-glucose/GDP-mannose dehydrogenase family.</text>
</comment>
<dbReference type="Gene3D" id="3.40.50.720">
    <property type="entry name" value="NAD(P)-binding Rossmann-like Domain"/>
    <property type="match status" value="2"/>
</dbReference>
<feature type="domain" description="UDP-glucose/GDP-mannose dehydrogenase C-terminal" evidence="11">
    <location>
        <begin position="309"/>
        <end position="410"/>
    </location>
</feature>
<name>A0A919BQZ7_STRFL</name>
<feature type="binding site" evidence="9">
    <location>
        <position position="200"/>
    </location>
    <ligand>
        <name>substrate</name>
    </ligand>
</feature>
<dbReference type="EMBL" id="BNBE01000002">
    <property type="protein sequence ID" value="GHG06630.1"/>
    <property type="molecule type" value="Genomic_DNA"/>
</dbReference>
<comment type="pathway">
    <text evidence="1">Nucleotide-sugar biosynthesis; UDP-alpha-D-glucuronate biosynthesis; UDP-alpha-D-glucuronate from UDP-alpha-D-glucose: step 1/1.</text>
</comment>
<evidence type="ECO:0000256" key="2">
    <source>
        <dbReference type="ARBA" id="ARBA00006601"/>
    </source>
</evidence>
<dbReference type="Gene3D" id="1.20.5.100">
    <property type="entry name" value="Cytochrome c1, transmembrane anchor, C-terminal"/>
    <property type="match status" value="1"/>
</dbReference>
<dbReference type="InterPro" id="IPR028357">
    <property type="entry name" value="UDPglc_DH_bac"/>
</dbReference>
<dbReference type="PIRSF" id="PIRSF500134">
    <property type="entry name" value="UDPglc_DH_bac"/>
    <property type="match status" value="1"/>
</dbReference>
<feature type="binding site" evidence="9">
    <location>
        <begin position="245"/>
        <end position="249"/>
    </location>
    <ligand>
        <name>substrate</name>
    </ligand>
</feature>
<dbReference type="SUPFAM" id="SSF51735">
    <property type="entry name" value="NAD(P)-binding Rossmann-fold domains"/>
    <property type="match status" value="1"/>
</dbReference>
<dbReference type="SMART" id="SM00984">
    <property type="entry name" value="UDPG_MGDP_dh_C"/>
    <property type="match status" value="1"/>
</dbReference>